<dbReference type="GO" id="GO:0008360">
    <property type="term" value="P:regulation of cell shape"/>
    <property type="evidence" value="ECO:0007669"/>
    <property type="project" value="UniProtKB-KW"/>
</dbReference>
<feature type="binding site" evidence="10">
    <location>
        <begin position="106"/>
        <end position="112"/>
    </location>
    <ligand>
        <name>ATP</name>
        <dbReference type="ChEBI" id="CHEBI:30616"/>
    </ligand>
</feature>
<comment type="caution">
    <text evidence="15">The sequence shown here is derived from an EMBL/GenBank/DDBJ whole genome shotgun (WGS) entry which is preliminary data.</text>
</comment>
<dbReference type="InterPro" id="IPR036565">
    <property type="entry name" value="Mur-like_cat_sf"/>
</dbReference>
<keyword evidence="1 10" id="KW-0963">Cytoplasm</keyword>
<dbReference type="InterPro" id="IPR013221">
    <property type="entry name" value="Mur_ligase_cen"/>
</dbReference>
<dbReference type="Pfam" id="PF02875">
    <property type="entry name" value="Mur_ligase_C"/>
    <property type="match status" value="1"/>
</dbReference>
<evidence type="ECO:0000256" key="5">
    <source>
        <dbReference type="ARBA" id="ARBA00022840"/>
    </source>
</evidence>
<dbReference type="PANTHER" id="PTHR43024:SF1">
    <property type="entry name" value="UDP-N-ACETYLMURAMOYL-TRIPEPTIDE--D-ALANYL-D-ALANINE LIGASE"/>
    <property type="match status" value="1"/>
</dbReference>
<comment type="subcellular location">
    <subcellularLocation>
        <location evidence="10 11">Cytoplasm</location>
    </subcellularLocation>
</comment>
<dbReference type="Gene3D" id="3.40.1190.10">
    <property type="entry name" value="Mur-like, catalytic domain"/>
    <property type="match status" value="1"/>
</dbReference>
<evidence type="ECO:0000256" key="9">
    <source>
        <dbReference type="ARBA" id="ARBA00023316"/>
    </source>
</evidence>
<feature type="domain" description="Mur ligase C-terminal" evidence="13">
    <location>
        <begin position="300"/>
        <end position="421"/>
    </location>
</feature>
<dbReference type="SUPFAM" id="SSF53623">
    <property type="entry name" value="MurD-like peptide ligases, catalytic domain"/>
    <property type="match status" value="1"/>
</dbReference>
<reference evidence="15" key="1">
    <citation type="journal article" date="2020" name="mSystems">
        <title>Genome- and Community-Level Interaction Insights into Carbon Utilization and Element Cycling Functions of Hydrothermarchaeota in Hydrothermal Sediment.</title>
        <authorList>
            <person name="Zhou Z."/>
            <person name="Liu Y."/>
            <person name="Xu W."/>
            <person name="Pan J."/>
            <person name="Luo Z.H."/>
            <person name="Li M."/>
        </authorList>
    </citation>
    <scope>NUCLEOTIDE SEQUENCE [LARGE SCALE GENOMIC DNA]</scope>
    <source>
        <strain evidence="15">SpSt-132</strain>
    </source>
</reference>
<keyword evidence="8 10" id="KW-0131">Cell cycle</keyword>
<keyword evidence="5 10" id="KW-0067">ATP-binding</keyword>
<dbReference type="AlphaFoldDB" id="A0A7C2Z4I7"/>
<accession>A0A7C2Z4I7</accession>
<dbReference type="Pfam" id="PF01225">
    <property type="entry name" value="Mur_ligase"/>
    <property type="match status" value="1"/>
</dbReference>
<comment type="function">
    <text evidence="10 11">Involved in cell wall formation. Catalyzes the final step in the synthesis of UDP-N-acetylmuramoyl-pentapeptide, the precursor of murein.</text>
</comment>
<dbReference type="InterPro" id="IPR035911">
    <property type="entry name" value="MurE/MurF_N"/>
</dbReference>
<evidence type="ECO:0000256" key="1">
    <source>
        <dbReference type="ARBA" id="ARBA00022490"/>
    </source>
</evidence>
<dbReference type="GO" id="GO:0047480">
    <property type="term" value="F:UDP-N-acetylmuramoyl-tripeptide-D-alanyl-D-alanine ligase activity"/>
    <property type="evidence" value="ECO:0007669"/>
    <property type="project" value="UniProtKB-UniRule"/>
</dbReference>
<dbReference type="NCBIfam" id="TIGR01143">
    <property type="entry name" value="murF"/>
    <property type="match status" value="1"/>
</dbReference>
<protein>
    <recommendedName>
        <fullName evidence="10 11">UDP-N-acetylmuramoyl-tripeptide--D-alanyl-D-alanine ligase</fullName>
        <ecNumber evidence="10 11">6.3.2.10</ecNumber>
    </recommendedName>
    <alternativeName>
        <fullName evidence="10">D-alanyl-D-alanine-adding enzyme</fullName>
    </alternativeName>
</protein>
<keyword evidence="6 10" id="KW-0133">Cell shape</keyword>
<gene>
    <name evidence="10" type="primary">murF</name>
    <name evidence="15" type="ORF">ENO47_09750</name>
</gene>
<evidence type="ECO:0000259" key="12">
    <source>
        <dbReference type="Pfam" id="PF01225"/>
    </source>
</evidence>
<name>A0A7C2Z4I7_9AQUI</name>
<keyword evidence="4 10" id="KW-0547">Nucleotide-binding</keyword>
<comment type="similarity">
    <text evidence="10">Belongs to the MurCDEF family. MurF subfamily.</text>
</comment>
<dbReference type="InterPro" id="IPR004101">
    <property type="entry name" value="Mur_ligase_C"/>
</dbReference>
<dbReference type="GO" id="GO:0005524">
    <property type="term" value="F:ATP binding"/>
    <property type="evidence" value="ECO:0007669"/>
    <property type="project" value="UniProtKB-UniRule"/>
</dbReference>
<evidence type="ECO:0000259" key="13">
    <source>
        <dbReference type="Pfam" id="PF02875"/>
    </source>
</evidence>
<evidence type="ECO:0000256" key="11">
    <source>
        <dbReference type="RuleBase" id="RU004136"/>
    </source>
</evidence>
<dbReference type="HAMAP" id="MF_02019">
    <property type="entry name" value="MurF"/>
    <property type="match status" value="1"/>
</dbReference>
<keyword evidence="3 10" id="KW-0132">Cell division</keyword>
<dbReference type="EC" id="6.3.2.10" evidence="10 11"/>
<dbReference type="GO" id="GO:0071555">
    <property type="term" value="P:cell wall organization"/>
    <property type="evidence" value="ECO:0007669"/>
    <property type="project" value="UniProtKB-KW"/>
</dbReference>
<evidence type="ECO:0000256" key="8">
    <source>
        <dbReference type="ARBA" id="ARBA00023306"/>
    </source>
</evidence>
<dbReference type="SUPFAM" id="SSF63418">
    <property type="entry name" value="MurE/MurF N-terminal domain"/>
    <property type="match status" value="1"/>
</dbReference>
<evidence type="ECO:0000256" key="10">
    <source>
        <dbReference type="HAMAP-Rule" id="MF_02019"/>
    </source>
</evidence>
<dbReference type="Gene3D" id="3.90.190.20">
    <property type="entry name" value="Mur ligase, C-terminal domain"/>
    <property type="match status" value="1"/>
</dbReference>
<evidence type="ECO:0000313" key="15">
    <source>
        <dbReference type="EMBL" id="HEW46923.1"/>
    </source>
</evidence>
<evidence type="ECO:0000259" key="14">
    <source>
        <dbReference type="Pfam" id="PF08245"/>
    </source>
</evidence>
<evidence type="ECO:0000256" key="4">
    <source>
        <dbReference type="ARBA" id="ARBA00022741"/>
    </source>
</evidence>
<dbReference type="GO" id="GO:0005737">
    <property type="term" value="C:cytoplasm"/>
    <property type="evidence" value="ECO:0007669"/>
    <property type="project" value="UniProtKB-SubCell"/>
</dbReference>
<dbReference type="UniPathway" id="UPA00219"/>
<evidence type="ECO:0000256" key="2">
    <source>
        <dbReference type="ARBA" id="ARBA00022598"/>
    </source>
</evidence>
<proteinExistence type="inferred from homology"/>
<evidence type="ECO:0000256" key="7">
    <source>
        <dbReference type="ARBA" id="ARBA00022984"/>
    </source>
</evidence>
<dbReference type="SUPFAM" id="SSF53244">
    <property type="entry name" value="MurD-like peptide ligases, peptide-binding domain"/>
    <property type="match status" value="1"/>
</dbReference>
<dbReference type="PANTHER" id="PTHR43024">
    <property type="entry name" value="UDP-N-ACETYLMURAMOYL-TRIPEPTIDE--D-ALANYL-D-ALANINE LIGASE"/>
    <property type="match status" value="1"/>
</dbReference>
<dbReference type="Gene3D" id="3.40.1390.10">
    <property type="entry name" value="MurE/MurF, N-terminal domain"/>
    <property type="match status" value="1"/>
</dbReference>
<dbReference type="Pfam" id="PF08245">
    <property type="entry name" value="Mur_ligase_M"/>
    <property type="match status" value="1"/>
</dbReference>
<comment type="catalytic activity">
    <reaction evidence="10 11">
        <text>D-alanyl-D-alanine + UDP-N-acetyl-alpha-D-muramoyl-L-alanyl-gamma-D-glutamyl-meso-2,6-diaminopimelate + ATP = UDP-N-acetyl-alpha-D-muramoyl-L-alanyl-gamma-D-glutamyl-meso-2,6-diaminopimeloyl-D-alanyl-D-alanine + ADP + phosphate + H(+)</text>
        <dbReference type="Rhea" id="RHEA:28374"/>
        <dbReference type="ChEBI" id="CHEBI:15378"/>
        <dbReference type="ChEBI" id="CHEBI:30616"/>
        <dbReference type="ChEBI" id="CHEBI:43474"/>
        <dbReference type="ChEBI" id="CHEBI:57822"/>
        <dbReference type="ChEBI" id="CHEBI:61386"/>
        <dbReference type="ChEBI" id="CHEBI:83905"/>
        <dbReference type="ChEBI" id="CHEBI:456216"/>
        <dbReference type="EC" id="6.3.2.10"/>
    </reaction>
</comment>
<evidence type="ECO:0000256" key="3">
    <source>
        <dbReference type="ARBA" id="ARBA00022618"/>
    </source>
</evidence>
<organism evidence="15">
    <name type="scientific">Hydrogenobacter sp</name>
    <dbReference type="NCBI Taxonomy" id="2152829"/>
    <lineage>
        <taxon>Bacteria</taxon>
        <taxon>Pseudomonadati</taxon>
        <taxon>Aquificota</taxon>
        <taxon>Aquificia</taxon>
        <taxon>Aquificales</taxon>
        <taxon>Aquificaceae</taxon>
        <taxon>Hydrogenobacter</taxon>
    </lineage>
</organism>
<keyword evidence="2 10" id="KW-0436">Ligase</keyword>
<keyword evidence="9 10" id="KW-0961">Cell wall biogenesis/degradation</keyword>
<dbReference type="GO" id="GO:0051301">
    <property type="term" value="P:cell division"/>
    <property type="evidence" value="ECO:0007669"/>
    <property type="project" value="UniProtKB-KW"/>
</dbReference>
<feature type="domain" description="Mur ligase N-terminal catalytic" evidence="12">
    <location>
        <begin position="25"/>
        <end position="68"/>
    </location>
</feature>
<dbReference type="InterPro" id="IPR005863">
    <property type="entry name" value="UDP-N-AcMur_synth"/>
</dbReference>
<keyword evidence="7 10" id="KW-0573">Peptidoglycan synthesis</keyword>
<sequence length="441" mass="48919">MNTQELAKILKASHVGEPLSFFGFSIDSRTVKGGEVFIALRGKVHDGHNFAQEAIKKGAVAVLCERLLDLPKNVPQILVEDSLSALRNIALWKRENFKGKVVAIAGSAGKTTTKEMTAFLLSKVRKVCKTPRNYNSQVGVPLSVANFEEDCAFWVVELGASQKGDVKRLVEIVKPHVRAITAIGEEHLETFGCLDDVILGNGEIFYGMEEKDWGVCPAKVSHCYAIPKKLTFGDEDFSAEEIKLSAEGVSFKVKGKEVFIPIPSLAVVENALCAFRILEALGVDWREISNSLTDFHPVEGRFRVIKKKDLILIDDTYNANPPSVRMALKSLSLFDGYRIAVLGDMLELGELSEAYHREIGRLCTELGIDLCLFYGDHMKYAYQECLQKGGNCTFFEDKKRLLDFLLGKSFGKAVILFKGSRGMKMEELVEGFIDGRLCGCI</sequence>
<dbReference type="InterPro" id="IPR000713">
    <property type="entry name" value="Mur_ligase_N"/>
</dbReference>
<evidence type="ECO:0000256" key="6">
    <source>
        <dbReference type="ARBA" id="ARBA00022960"/>
    </source>
</evidence>
<comment type="pathway">
    <text evidence="10 11">Cell wall biogenesis; peptidoglycan biosynthesis.</text>
</comment>
<dbReference type="InterPro" id="IPR036615">
    <property type="entry name" value="Mur_ligase_C_dom_sf"/>
</dbReference>
<dbReference type="InterPro" id="IPR051046">
    <property type="entry name" value="MurCDEF_CellWall_CoF430Synth"/>
</dbReference>
<dbReference type="EMBL" id="DSFP01000081">
    <property type="protein sequence ID" value="HEW46923.1"/>
    <property type="molecule type" value="Genomic_DNA"/>
</dbReference>
<feature type="domain" description="Mur ligase central" evidence="14">
    <location>
        <begin position="104"/>
        <end position="275"/>
    </location>
</feature>
<dbReference type="GO" id="GO:0009252">
    <property type="term" value="P:peptidoglycan biosynthetic process"/>
    <property type="evidence" value="ECO:0007669"/>
    <property type="project" value="UniProtKB-UniRule"/>
</dbReference>